<sequence>MIINHNISALNTHRQLSSATNAQSKSMEKLASGMRINRAGDDAAGLAISEKMRGQIRGLDQASRNSQDAISLIQTAEGALNETTDILQRMRELATQAATDTNTTNDRGEIQKEMDSLTSEINRIGNTTEFNTQKLLNGSKDSATVAQAAVPASPAKAGSVTSTGTLSTNTGDTVVVDGKTFTVAAANDAAAGEFTDLDGLIAAIGADAELSAKYTATKDGGQLKLEQKPGTESATAATITGTGGLSVDAAETVVGSAEVKAKEAVEAGSGLQFQIGANENQSLTLEIGDMRASALKLTGTGDGFTAKANVSNGTDSTGVEKGLDVSNAKNASAAITKIQTAIDTVSAERSKLGANQNRLEHTINNLGTSSENLTAAESRVRDTDMAKTMMEQTKNSILAQASQAMLAQANQQPQGVLQLLR</sequence>
<accession>A0AAN2PCY9</accession>
<comment type="subcellular location">
    <subcellularLocation>
        <location evidence="4">Secreted</location>
    </subcellularLocation>
    <subcellularLocation>
        <location evidence="4">Bacterial flagellum</location>
    </subcellularLocation>
</comment>
<reference evidence="7 8" key="1">
    <citation type="journal article" date="2014" name="Genome Announc.">
        <title>Genome Sequence of Bacillus simplex Strain P558, Isolated from a Human Fecal Sample.</title>
        <authorList>
            <person name="Croce O."/>
            <person name="Hugon P."/>
            <person name="Lagier J.C."/>
            <person name="Bibi F."/>
            <person name="Robert C."/>
            <person name="Azhar E.I."/>
            <person name="Raoult D."/>
            <person name="Fournier P.E."/>
        </authorList>
    </citation>
    <scope>NUCLEOTIDE SEQUENCE [LARGE SCALE GENOMIC DNA]</scope>
    <source>
        <strain evidence="7 8">P558</strain>
    </source>
</reference>
<evidence type="ECO:0000313" key="7">
    <source>
        <dbReference type="EMBL" id="CEG30219.1"/>
    </source>
</evidence>
<proteinExistence type="inferred from homology"/>
<name>A0AAN2PCY9_9BACI</name>
<evidence type="ECO:0000256" key="3">
    <source>
        <dbReference type="ARBA" id="ARBA00023143"/>
    </source>
</evidence>
<evidence type="ECO:0000259" key="6">
    <source>
        <dbReference type="Pfam" id="PF00700"/>
    </source>
</evidence>
<feature type="domain" description="Flagellin C-terminal" evidence="6">
    <location>
        <begin position="335"/>
        <end position="420"/>
    </location>
</feature>
<dbReference type="Pfam" id="PF00700">
    <property type="entry name" value="Flagellin_C"/>
    <property type="match status" value="1"/>
</dbReference>
<evidence type="ECO:0000256" key="4">
    <source>
        <dbReference type="RuleBase" id="RU362073"/>
    </source>
</evidence>
<dbReference type="GO" id="GO:0005576">
    <property type="term" value="C:extracellular region"/>
    <property type="evidence" value="ECO:0007669"/>
    <property type="project" value="UniProtKB-SubCell"/>
</dbReference>
<protein>
    <recommendedName>
        <fullName evidence="2 4">Flagellin</fullName>
    </recommendedName>
</protein>
<comment type="caution">
    <text evidence="7">The sequence shown here is derived from an EMBL/GenBank/DDBJ whole genome shotgun (WGS) entry which is preliminary data.</text>
</comment>
<dbReference type="PANTHER" id="PTHR42792">
    <property type="entry name" value="FLAGELLIN"/>
    <property type="match status" value="1"/>
</dbReference>
<keyword evidence="8" id="KW-1185">Reference proteome</keyword>
<dbReference type="InterPro" id="IPR001492">
    <property type="entry name" value="Flagellin"/>
</dbReference>
<dbReference type="Proteomes" id="UP000182110">
    <property type="component" value="Unassembled WGS sequence"/>
</dbReference>
<keyword evidence="4" id="KW-0964">Secreted</keyword>
<keyword evidence="7" id="KW-0282">Flagellum</keyword>
<dbReference type="GO" id="GO:0005198">
    <property type="term" value="F:structural molecule activity"/>
    <property type="evidence" value="ECO:0007669"/>
    <property type="project" value="UniProtKB-UniRule"/>
</dbReference>
<keyword evidence="7" id="KW-0966">Cell projection</keyword>
<dbReference type="PRINTS" id="PR00207">
    <property type="entry name" value="FLAGELLIN"/>
</dbReference>
<comment type="similarity">
    <text evidence="1 4">Belongs to the bacterial flagellin family.</text>
</comment>
<evidence type="ECO:0000313" key="8">
    <source>
        <dbReference type="Proteomes" id="UP000182110"/>
    </source>
</evidence>
<comment type="function">
    <text evidence="4">Flagellin is the subunit protein which polymerizes to form the filaments of bacterial flagella.</text>
</comment>
<gene>
    <name evidence="7" type="primary">fliB</name>
    <name evidence="7" type="ORF">BN1180_00316</name>
</gene>
<dbReference type="Pfam" id="PF00669">
    <property type="entry name" value="Flagellin_N"/>
    <property type="match status" value="1"/>
</dbReference>
<dbReference type="GO" id="GO:0009288">
    <property type="term" value="C:bacterial-type flagellum"/>
    <property type="evidence" value="ECO:0007669"/>
    <property type="project" value="UniProtKB-SubCell"/>
</dbReference>
<evidence type="ECO:0000259" key="5">
    <source>
        <dbReference type="Pfam" id="PF00669"/>
    </source>
</evidence>
<dbReference type="EMBL" id="CCXW01000001">
    <property type="protein sequence ID" value="CEG30219.1"/>
    <property type="molecule type" value="Genomic_DNA"/>
</dbReference>
<evidence type="ECO:0000256" key="2">
    <source>
        <dbReference type="ARBA" id="ARBA00020110"/>
    </source>
</evidence>
<dbReference type="RefSeq" id="WP_072272255.1">
    <property type="nucleotide sequence ID" value="NZ_CCXW01000001.1"/>
</dbReference>
<evidence type="ECO:0000256" key="1">
    <source>
        <dbReference type="ARBA" id="ARBA00005709"/>
    </source>
</evidence>
<feature type="domain" description="Flagellin N-terminal" evidence="5">
    <location>
        <begin position="3"/>
        <end position="140"/>
    </location>
</feature>
<dbReference type="InterPro" id="IPR046358">
    <property type="entry name" value="Flagellin_C"/>
</dbReference>
<dbReference type="PANTHER" id="PTHR42792:SF2">
    <property type="entry name" value="FLAGELLIN"/>
    <property type="match status" value="1"/>
</dbReference>
<dbReference type="AlphaFoldDB" id="A0AAN2PCY9"/>
<keyword evidence="3 4" id="KW-0975">Bacterial flagellum</keyword>
<dbReference type="SUPFAM" id="SSF64518">
    <property type="entry name" value="Phase 1 flagellin"/>
    <property type="match status" value="1"/>
</dbReference>
<organism evidence="7 8">
    <name type="scientific">Peribacillus simplex</name>
    <dbReference type="NCBI Taxonomy" id="1478"/>
    <lineage>
        <taxon>Bacteria</taxon>
        <taxon>Bacillati</taxon>
        <taxon>Bacillota</taxon>
        <taxon>Bacilli</taxon>
        <taxon>Bacillales</taxon>
        <taxon>Bacillaceae</taxon>
        <taxon>Peribacillus</taxon>
    </lineage>
</organism>
<dbReference type="Gene3D" id="1.20.1330.10">
    <property type="entry name" value="f41 fragment of flagellin, N-terminal domain"/>
    <property type="match status" value="2"/>
</dbReference>
<keyword evidence="7" id="KW-0969">Cilium</keyword>
<dbReference type="InterPro" id="IPR001029">
    <property type="entry name" value="Flagellin_N"/>
</dbReference>